<feature type="domain" description="Protein HGH1 C-terminal" evidence="4">
    <location>
        <begin position="277"/>
        <end position="327"/>
    </location>
</feature>
<dbReference type="Gene3D" id="1.25.10.10">
    <property type="entry name" value="Leucine-rich Repeat Variant"/>
    <property type="match status" value="1"/>
</dbReference>
<dbReference type="AlphaFoldDB" id="D5AD17"/>
<evidence type="ECO:0000256" key="2">
    <source>
        <dbReference type="ARBA" id="ARBA00014076"/>
    </source>
</evidence>
<sequence>MATEVDELVGFLSSPSPQVKKAAVDIVQGLTGSEEGVQSLANHSKALLPSLLHLVGDKKEFEQPALEALVNLSQETALSGKLVEIGMIERAMEIFGKSDLCISQLLSMLLVNLTQLDSGVEHLLQVGDEKLQGLYLAKLVRLFSLSSTENEGKEDPYGHIGSVLVNISRMEIGRKLLLDPKRSLLKIIIRQIDSPSLLRRKGVSGTIRNCCFDAETQLSNLLLASQFLWPALLLPLAGKQAYSKEDTNKMPLELANPLSHERDPEKDPEIRVQAAESLYLIAMQEGGRRALWSVNGPRILEFGYQDEEDPQVMEGYERLGSLLIHGSGLEEDIK</sequence>
<dbReference type="SUPFAM" id="SSF48371">
    <property type="entry name" value="ARM repeat"/>
    <property type="match status" value="1"/>
</dbReference>
<dbReference type="Pfam" id="PF04063">
    <property type="entry name" value="DUF383"/>
    <property type="match status" value="1"/>
</dbReference>
<accession>D5AD17</accession>
<dbReference type="EMBL" id="BT124165">
    <property type="protein sequence ID" value="ADE77436.1"/>
    <property type="molecule type" value="mRNA"/>
</dbReference>
<reference evidence="5" key="1">
    <citation type="submission" date="2010-04" db="EMBL/GenBank/DDBJ databases">
        <authorList>
            <person name="Reid K.E."/>
            <person name="Liao N."/>
            <person name="Chan S."/>
            <person name="Docking R."/>
            <person name="Taylor G."/>
            <person name="Moore R."/>
            <person name="Mayo M."/>
            <person name="Munro S."/>
            <person name="King J."/>
            <person name="Yanchuk A."/>
            <person name="Holt R."/>
            <person name="Jones S."/>
            <person name="Marra M."/>
            <person name="Ritland C.E."/>
            <person name="Ritland K."/>
            <person name="Bohlmann J."/>
        </authorList>
    </citation>
    <scope>NUCLEOTIDE SEQUENCE</scope>
    <source>
        <tissue evidence="5">Bud</tissue>
    </source>
</reference>
<organism evidence="5">
    <name type="scientific">Picea sitchensis</name>
    <name type="common">Sitka spruce</name>
    <name type="synonym">Pinus sitchensis</name>
    <dbReference type="NCBI Taxonomy" id="3332"/>
    <lineage>
        <taxon>Eukaryota</taxon>
        <taxon>Viridiplantae</taxon>
        <taxon>Streptophyta</taxon>
        <taxon>Embryophyta</taxon>
        <taxon>Tracheophyta</taxon>
        <taxon>Spermatophyta</taxon>
        <taxon>Pinopsida</taxon>
        <taxon>Pinidae</taxon>
        <taxon>Conifers I</taxon>
        <taxon>Pinales</taxon>
        <taxon>Pinaceae</taxon>
        <taxon>Picea</taxon>
    </lineage>
</organism>
<dbReference type="InterPro" id="IPR011989">
    <property type="entry name" value="ARM-like"/>
</dbReference>
<evidence type="ECO:0000313" key="5">
    <source>
        <dbReference type="EMBL" id="ADE77436.1"/>
    </source>
</evidence>
<proteinExistence type="evidence at transcript level"/>
<dbReference type="InterPro" id="IPR016024">
    <property type="entry name" value="ARM-type_fold"/>
</dbReference>
<evidence type="ECO:0000259" key="3">
    <source>
        <dbReference type="Pfam" id="PF04063"/>
    </source>
</evidence>
<dbReference type="PANTHER" id="PTHR13387:SF9">
    <property type="entry name" value="PROTEIN HGH1 HOMOLOG"/>
    <property type="match status" value="1"/>
</dbReference>
<comment type="similarity">
    <text evidence="1">Belongs to the HGH1 family.</text>
</comment>
<evidence type="ECO:0000256" key="1">
    <source>
        <dbReference type="ARBA" id="ARBA00006712"/>
    </source>
</evidence>
<dbReference type="InterPro" id="IPR039717">
    <property type="entry name" value="Hgh1"/>
</dbReference>
<dbReference type="Pfam" id="PF04064">
    <property type="entry name" value="DUF384"/>
    <property type="match status" value="1"/>
</dbReference>
<dbReference type="PANTHER" id="PTHR13387">
    <property type="entry name" value="PROTEIN HGH1 HOMOLOG"/>
    <property type="match status" value="1"/>
</dbReference>
<protein>
    <recommendedName>
        <fullName evidence="2">Protein HGH1 homolog</fullName>
    </recommendedName>
</protein>
<evidence type="ECO:0000259" key="4">
    <source>
        <dbReference type="Pfam" id="PF04064"/>
    </source>
</evidence>
<dbReference type="InterPro" id="IPR007206">
    <property type="entry name" value="Protein_HGH1_C"/>
</dbReference>
<dbReference type="InterPro" id="IPR007205">
    <property type="entry name" value="Protein_HGH1_N"/>
</dbReference>
<name>D5AD17_PICSI</name>
<feature type="domain" description="Protein HGH1 N-terminal" evidence="3">
    <location>
        <begin position="102"/>
        <end position="272"/>
    </location>
</feature>